<accession>A0A5E7QJ95</accession>
<dbReference type="RefSeq" id="WP_154914173.1">
    <property type="nucleotide sequence ID" value="NZ_CABVIK010000036.1"/>
</dbReference>
<evidence type="ECO:0000313" key="2">
    <source>
        <dbReference type="Proteomes" id="UP000349468"/>
    </source>
</evidence>
<evidence type="ECO:0000313" key="1">
    <source>
        <dbReference type="EMBL" id="VVP61548.1"/>
    </source>
</evidence>
<gene>
    <name evidence="1" type="ORF">PS870_06368</name>
</gene>
<protein>
    <submittedName>
        <fullName evidence="1">Uncharacterized protein</fullName>
    </submittedName>
</protein>
<proteinExistence type="predicted"/>
<dbReference type="SUPFAM" id="SSF50969">
    <property type="entry name" value="YVTN repeat-like/Quinoprotein amine dehydrogenase"/>
    <property type="match status" value="1"/>
</dbReference>
<dbReference type="InterPro" id="IPR011044">
    <property type="entry name" value="Quino_amine_DH_bsu"/>
</dbReference>
<dbReference type="EMBL" id="CABVIK010000036">
    <property type="protein sequence ID" value="VVP61548.1"/>
    <property type="molecule type" value="Genomic_DNA"/>
</dbReference>
<organism evidence="1 2">
    <name type="scientific">Pseudomonas fluorescens</name>
    <dbReference type="NCBI Taxonomy" id="294"/>
    <lineage>
        <taxon>Bacteria</taxon>
        <taxon>Pseudomonadati</taxon>
        <taxon>Pseudomonadota</taxon>
        <taxon>Gammaproteobacteria</taxon>
        <taxon>Pseudomonadales</taxon>
        <taxon>Pseudomonadaceae</taxon>
        <taxon>Pseudomonas</taxon>
    </lineage>
</organism>
<sequence length="368" mass="40441">MSKISIVELPADKFWQVGALASNYLWDSVCVVGYPNPDHPDVDNSYVAVIQKSPVDDIYILKPNIQLLQGYPAVSAFCIEPEGSDAYFGTGPAVDNTPYALASAVASKAEIKNINPIAIPPLEDVAGLFFQATYNSYNNEVYIGAEEYYIQTKDPAFEGFYVVSATSKKVIRRLSVKLFDPSDKPAISKLKKMFIPGGVTITSIYDAENVVDGRVSVPDVDGVAASVVNNLFVDNANNILYAVVQHGESFATIHYYDITPVKPANYKHLGHFLRWNGNVLDGFSAYNEDKKYVYLPVLGGSELSVVDLIQQSIINSLALPVREDSSIAVMEYHRRGNVLFIASDPNNPDSQHTCTVMVIVDPEVRNVQ</sequence>
<reference evidence="1 2" key="1">
    <citation type="submission" date="2019-09" db="EMBL/GenBank/DDBJ databases">
        <authorList>
            <person name="Chandra G."/>
            <person name="Truman W A."/>
        </authorList>
    </citation>
    <scope>NUCLEOTIDE SEQUENCE [LARGE SCALE GENOMIC DNA]</scope>
    <source>
        <strain evidence="1">PS870</strain>
    </source>
</reference>
<dbReference type="AlphaFoldDB" id="A0A5E7QJ95"/>
<dbReference type="Proteomes" id="UP000349468">
    <property type="component" value="Unassembled WGS sequence"/>
</dbReference>
<name>A0A5E7QJ95_PSEFL</name>